<evidence type="ECO:0000256" key="14">
    <source>
        <dbReference type="SAM" id="Phobius"/>
    </source>
</evidence>
<comment type="subcellular location">
    <subcellularLocation>
        <location evidence="2">Cytoplasm</location>
    </subcellularLocation>
</comment>
<evidence type="ECO:0000256" key="12">
    <source>
        <dbReference type="ARBA" id="ARBA00023447"/>
    </source>
</evidence>
<evidence type="ECO:0000256" key="2">
    <source>
        <dbReference type="ARBA" id="ARBA00004496"/>
    </source>
</evidence>
<keyword evidence="3" id="KW-0963">Cytoplasm</keyword>
<evidence type="ECO:0000256" key="4">
    <source>
        <dbReference type="ARBA" id="ARBA00022722"/>
    </source>
</evidence>
<gene>
    <name evidence="15" type="ORF">K3F53_01935</name>
</gene>
<dbReference type="EMBL" id="CP080764">
    <property type="protein sequence ID" value="QYY43096.1"/>
    <property type="molecule type" value="Genomic_DNA"/>
</dbReference>
<dbReference type="GO" id="GO:0016787">
    <property type="term" value="F:hydrolase activity"/>
    <property type="evidence" value="ECO:0007669"/>
    <property type="project" value="UniProtKB-KW"/>
</dbReference>
<dbReference type="Gene3D" id="3.40.1350.10">
    <property type="match status" value="1"/>
</dbReference>
<comment type="similarity">
    <text evidence="12">Belongs to the RecU family.</text>
</comment>
<proteinExistence type="inferred from homology"/>
<evidence type="ECO:0000256" key="10">
    <source>
        <dbReference type="ARBA" id="ARBA00023172"/>
    </source>
</evidence>
<keyword evidence="14" id="KW-0812">Transmembrane</keyword>
<organism evidence="15 16">
    <name type="scientific">Aneurinibacillus thermoaerophilus</name>
    <dbReference type="NCBI Taxonomy" id="143495"/>
    <lineage>
        <taxon>Bacteria</taxon>
        <taxon>Bacillati</taxon>
        <taxon>Bacillota</taxon>
        <taxon>Bacilli</taxon>
        <taxon>Bacillales</taxon>
        <taxon>Paenibacillaceae</taxon>
        <taxon>Aneurinibacillus group</taxon>
        <taxon>Aneurinibacillus</taxon>
    </lineage>
</organism>
<accession>A0ABX8YBM1</accession>
<comment type="cofactor">
    <cofactor evidence="1">
        <name>Mg(2+)</name>
        <dbReference type="ChEBI" id="CHEBI:18420"/>
    </cofactor>
</comment>
<sequence length="311" mass="35253">MWRNTRCHTTVCTSESDAGVAVINKRPTPIKVLYGIVGHFKSPSTVDYEGAYAGRSIVFEAKSTKELRRFPLRNIAEHQVEYLAKYHRCGAISFLLVEFAKHQTVYLLPYEVLAQYWQHTETGGQGTKRMKGRFKMSDEHFEEQKRPLWAYITVAITTLFLLAQGPKVFLLPFFPFMMSGFLNRPFNPSVIQIFFLLVGLTILAVAVWLIVKAIRAIIKDQKRNPFRKNKGEFKRKGPLWAWIVIAIFGLGIIWIGPGILMLPILPLIMAGFSADSPNTPEYVPLMVMGIGYALLIGCIVLFISAIRAIKK</sequence>
<keyword evidence="8 15" id="KW-0378">Hydrolase</keyword>
<evidence type="ECO:0000256" key="5">
    <source>
        <dbReference type="ARBA" id="ARBA00022723"/>
    </source>
</evidence>
<keyword evidence="9" id="KW-0460">Magnesium</keyword>
<evidence type="ECO:0000313" key="15">
    <source>
        <dbReference type="EMBL" id="QYY43096.1"/>
    </source>
</evidence>
<name>A0ABX8YBM1_ANETH</name>
<keyword evidence="11" id="KW-0234">DNA repair</keyword>
<evidence type="ECO:0000313" key="16">
    <source>
        <dbReference type="Proteomes" id="UP000826616"/>
    </source>
</evidence>
<feature type="transmembrane region" description="Helical" evidence="14">
    <location>
        <begin position="148"/>
        <end position="170"/>
    </location>
</feature>
<evidence type="ECO:0000256" key="1">
    <source>
        <dbReference type="ARBA" id="ARBA00001946"/>
    </source>
</evidence>
<feature type="transmembrane region" description="Helical" evidence="14">
    <location>
        <begin position="190"/>
        <end position="218"/>
    </location>
</feature>
<evidence type="ECO:0000256" key="3">
    <source>
        <dbReference type="ARBA" id="ARBA00022490"/>
    </source>
</evidence>
<protein>
    <recommendedName>
        <fullName evidence="13">Holliday junction resolvase RecU</fullName>
    </recommendedName>
</protein>
<keyword evidence="5" id="KW-0479">Metal-binding</keyword>
<dbReference type="Pfam" id="PF03838">
    <property type="entry name" value="RecU"/>
    <property type="match status" value="1"/>
</dbReference>
<keyword evidence="14" id="KW-0472">Membrane</keyword>
<keyword evidence="16" id="KW-1185">Reference proteome</keyword>
<reference evidence="15 16" key="1">
    <citation type="submission" date="2021-08" db="EMBL/GenBank/DDBJ databases">
        <title>Complete genome sequence of the strain Aneurinibacillus thermoaerophilus CCM 8960.</title>
        <authorList>
            <person name="Musilova J."/>
            <person name="Kourilova X."/>
            <person name="Pernicova I."/>
            <person name="Bezdicek M."/>
            <person name="Lengerova M."/>
            <person name="Obruca S."/>
            <person name="Sedlar K."/>
        </authorList>
    </citation>
    <scope>NUCLEOTIDE SEQUENCE [LARGE SCALE GENOMIC DNA]</scope>
    <source>
        <strain evidence="15 16">CCM 8960</strain>
    </source>
</reference>
<feature type="transmembrane region" description="Helical" evidence="14">
    <location>
        <begin position="285"/>
        <end position="306"/>
    </location>
</feature>
<keyword evidence="7" id="KW-0227">DNA damage</keyword>
<keyword evidence="14" id="KW-1133">Transmembrane helix</keyword>
<keyword evidence="6" id="KW-0255">Endonuclease</keyword>
<evidence type="ECO:0000256" key="13">
    <source>
        <dbReference type="ARBA" id="ARBA00029523"/>
    </source>
</evidence>
<evidence type="ECO:0000256" key="6">
    <source>
        <dbReference type="ARBA" id="ARBA00022759"/>
    </source>
</evidence>
<evidence type="ECO:0000256" key="8">
    <source>
        <dbReference type="ARBA" id="ARBA00022801"/>
    </source>
</evidence>
<dbReference type="InterPro" id="IPR011335">
    <property type="entry name" value="Restrct_endonuc-II-like"/>
</dbReference>
<dbReference type="Proteomes" id="UP000826616">
    <property type="component" value="Chromosome"/>
</dbReference>
<evidence type="ECO:0000256" key="9">
    <source>
        <dbReference type="ARBA" id="ARBA00022842"/>
    </source>
</evidence>
<feature type="transmembrane region" description="Helical" evidence="14">
    <location>
        <begin position="239"/>
        <end position="265"/>
    </location>
</feature>
<keyword evidence="4" id="KW-0540">Nuclease</keyword>
<keyword evidence="10" id="KW-0233">DNA recombination</keyword>
<dbReference type="InterPro" id="IPR004612">
    <property type="entry name" value="Resolv_RecU"/>
</dbReference>
<dbReference type="SUPFAM" id="SSF52980">
    <property type="entry name" value="Restriction endonuclease-like"/>
    <property type="match status" value="1"/>
</dbReference>
<evidence type="ECO:0000256" key="11">
    <source>
        <dbReference type="ARBA" id="ARBA00023204"/>
    </source>
</evidence>
<dbReference type="InterPro" id="IPR011856">
    <property type="entry name" value="tRNA_endonuc-like_dom_sf"/>
</dbReference>
<evidence type="ECO:0000256" key="7">
    <source>
        <dbReference type="ARBA" id="ARBA00022763"/>
    </source>
</evidence>